<protein>
    <recommendedName>
        <fullName evidence="12">tRNA-dihydrouridine synthase</fullName>
        <ecNumber evidence="12">1.3.1.-</ecNumber>
    </recommendedName>
</protein>
<evidence type="ECO:0000259" key="13">
    <source>
        <dbReference type="Pfam" id="PF01207"/>
    </source>
</evidence>
<gene>
    <name evidence="14" type="primary">dusB</name>
    <name evidence="14" type="ORF">WMO66_02015</name>
</gene>
<evidence type="ECO:0000313" key="14">
    <source>
        <dbReference type="EMBL" id="MEQ2510036.1"/>
    </source>
</evidence>
<keyword evidence="4 12" id="KW-0285">Flavoprotein</keyword>
<evidence type="ECO:0000256" key="5">
    <source>
        <dbReference type="ARBA" id="ARBA00022643"/>
    </source>
</evidence>
<dbReference type="EMBL" id="JBBMFF010000111">
    <property type="protein sequence ID" value="MEQ2510036.1"/>
    <property type="molecule type" value="Genomic_DNA"/>
</dbReference>
<accession>A0ABV1G3Q4</accession>
<evidence type="ECO:0000256" key="7">
    <source>
        <dbReference type="ARBA" id="ARBA00022857"/>
    </source>
</evidence>
<dbReference type="InterPro" id="IPR035587">
    <property type="entry name" value="DUS-like_FMN-bd"/>
</dbReference>
<evidence type="ECO:0000256" key="6">
    <source>
        <dbReference type="ARBA" id="ARBA00022694"/>
    </source>
</evidence>
<keyword evidence="7" id="KW-0521">NADP</keyword>
<comment type="caution">
    <text evidence="14">The sequence shown here is derived from an EMBL/GenBank/DDBJ whole genome shotgun (WGS) entry which is preliminary data.</text>
</comment>
<evidence type="ECO:0000256" key="11">
    <source>
        <dbReference type="ARBA" id="ARBA00048802"/>
    </source>
</evidence>
<dbReference type="InterPro" id="IPR004652">
    <property type="entry name" value="DusB-like"/>
</dbReference>
<keyword evidence="3" id="KW-0820">tRNA-binding</keyword>
<comment type="catalytic activity">
    <reaction evidence="11">
        <text>a 5,6-dihydrouridine in tRNA + NAD(+) = a uridine in tRNA + NADH + H(+)</text>
        <dbReference type="Rhea" id="RHEA:54452"/>
        <dbReference type="Rhea" id="RHEA-COMP:13339"/>
        <dbReference type="Rhea" id="RHEA-COMP:13887"/>
        <dbReference type="ChEBI" id="CHEBI:15378"/>
        <dbReference type="ChEBI" id="CHEBI:57540"/>
        <dbReference type="ChEBI" id="CHEBI:57945"/>
        <dbReference type="ChEBI" id="CHEBI:65315"/>
        <dbReference type="ChEBI" id="CHEBI:74443"/>
    </reaction>
</comment>
<evidence type="ECO:0000256" key="4">
    <source>
        <dbReference type="ARBA" id="ARBA00022630"/>
    </source>
</evidence>
<comment type="similarity">
    <text evidence="12">Belongs to the dus family.</text>
</comment>
<feature type="domain" description="DUS-like FMN-binding" evidence="13">
    <location>
        <begin position="12"/>
        <end position="307"/>
    </location>
</feature>
<dbReference type="PANTHER" id="PTHR45846">
    <property type="entry name" value="TRNA-DIHYDROURIDINE(47) SYNTHASE [NAD(P)(+)]-LIKE"/>
    <property type="match status" value="1"/>
</dbReference>
<evidence type="ECO:0000256" key="8">
    <source>
        <dbReference type="ARBA" id="ARBA00022884"/>
    </source>
</evidence>
<evidence type="ECO:0000313" key="15">
    <source>
        <dbReference type="Proteomes" id="UP001491552"/>
    </source>
</evidence>
<dbReference type="SUPFAM" id="SSF51395">
    <property type="entry name" value="FMN-linked oxidoreductases"/>
    <property type="match status" value="1"/>
</dbReference>
<dbReference type="Proteomes" id="UP001491552">
    <property type="component" value="Unassembled WGS sequence"/>
</dbReference>
<dbReference type="EC" id="1.3.1.-" evidence="12"/>
<evidence type="ECO:0000256" key="9">
    <source>
        <dbReference type="ARBA" id="ARBA00023002"/>
    </source>
</evidence>
<dbReference type="PROSITE" id="PS01136">
    <property type="entry name" value="UPF0034"/>
    <property type="match status" value="1"/>
</dbReference>
<comment type="catalytic activity">
    <reaction evidence="10">
        <text>a 5,6-dihydrouridine in tRNA + NADP(+) = a uridine in tRNA + NADPH + H(+)</text>
        <dbReference type="Rhea" id="RHEA:23624"/>
        <dbReference type="Rhea" id="RHEA-COMP:13339"/>
        <dbReference type="Rhea" id="RHEA-COMP:13887"/>
        <dbReference type="ChEBI" id="CHEBI:15378"/>
        <dbReference type="ChEBI" id="CHEBI:57783"/>
        <dbReference type="ChEBI" id="CHEBI:58349"/>
        <dbReference type="ChEBI" id="CHEBI:65315"/>
        <dbReference type="ChEBI" id="CHEBI:74443"/>
    </reaction>
</comment>
<evidence type="ECO:0000256" key="2">
    <source>
        <dbReference type="ARBA" id="ARBA00002790"/>
    </source>
</evidence>
<dbReference type="Gene3D" id="1.10.1200.80">
    <property type="entry name" value="Putative flavin oxidoreducatase, domain 2"/>
    <property type="match status" value="1"/>
</dbReference>
<keyword evidence="9 12" id="KW-0560">Oxidoreductase</keyword>
<sequence>MQLFSGDTPLFLAPMAGVTDYAFRTVCAQHGADVTVTEMVSSRALVYQDRKSRGLLRRNEGSLCGAQIFGNDPAMMAEAAQIAAGISGCDFLDINMGCPMPKIANNGDGSALMRDIPLAGRIIRAVADAVSVPVTVKTRLGWDRSCPSAVALARAAEENGAAAITVHGRTKAMLYSGRADWDAIGEVVRAVSIPVIANGDISDPEQLLRCRAHSGASLFMAGRAAFGDPWLFERLRAALRGKTPPELPPLADRVDTALQQFALALEDKGEHIACLEARKHFAWYLRGVPHSGFYKEQISNISAFSDIERLAKEIKRDLR</sequence>
<dbReference type="InterPro" id="IPR013785">
    <property type="entry name" value="Aldolase_TIM"/>
</dbReference>
<keyword evidence="15" id="KW-1185">Reference proteome</keyword>
<comment type="cofactor">
    <cofactor evidence="1 12">
        <name>FMN</name>
        <dbReference type="ChEBI" id="CHEBI:58210"/>
    </cofactor>
</comment>
<organism evidence="14 15">
    <name type="scientific">Faecousia intestinalis</name>
    <dbReference type="NCBI Taxonomy" id="3133167"/>
    <lineage>
        <taxon>Bacteria</taxon>
        <taxon>Bacillati</taxon>
        <taxon>Bacillota</taxon>
        <taxon>Clostridia</taxon>
        <taxon>Eubacteriales</taxon>
        <taxon>Oscillospiraceae</taxon>
        <taxon>Faecousia</taxon>
    </lineage>
</organism>
<dbReference type="Pfam" id="PF01207">
    <property type="entry name" value="Dus"/>
    <property type="match status" value="1"/>
</dbReference>
<evidence type="ECO:0000256" key="3">
    <source>
        <dbReference type="ARBA" id="ARBA00022555"/>
    </source>
</evidence>
<comment type="function">
    <text evidence="2 12">Catalyzes the synthesis of 5,6-dihydrouridine (D), a modified base found in the D-loop of most tRNAs, via the reduction of the C5-C6 double bond in target uridines.</text>
</comment>
<reference evidence="14 15" key="1">
    <citation type="submission" date="2024-03" db="EMBL/GenBank/DDBJ databases">
        <title>Human intestinal bacterial collection.</title>
        <authorList>
            <person name="Pauvert C."/>
            <person name="Hitch T.C.A."/>
            <person name="Clavel T."/>
        </authorList>
    </citation>
    <scope>NUCLEOTIDE SEQUENCE [LARGE SCALE GENOMIC DNA]</scope>
    <source>
        <strain evidence="14 15">CLA-AA-H192</strain>
    </source>
</reference>
<dbReference type="NCBIfam" id="TIGR00737">
    <property type="entry name" value="nifR3_yhdG"/>
    <property type="match status" value="1"/>
</dbReference>
<name>A0ABV1G3Q4_9FIRM</name>
<dbReference type="Gene3D" id="3.20.20.70">
    <property type="entry name" value="Aldolase class I"/>
    <property type="match status" value="1"/>
</dbReference>
<dbReference type="PIRSF" id="PIRSF006621">
    <property type="entry name" value="Dus"/>
    <property type="match status" value="1"/>
</dbReference>
<keyword evidence="5 12" id="KW-0288">FMN</keyword>
<proteinExistence type="inferred from homology"/>
<evidence type="ECO:0000256" key="1">
    <source>
        <dbReference type="ARBA" id="ARBA00001917"/>
    </source>
</evidence>
<dbReference type="InterPro" id="IPR024036">
    <property type="entry name" value="tRNA-dHydroUridine_Synthase_C"/>
</dbReference>
<evidence type="ECO:0000256" key="10">
    <source>
        <dbReference type="ARBA" id="ARBA00048205"/>
    </source>
</evidence>
<dbReference type="PANTHER" id="PTHR45846:SF1">
    <property type="entry name" value="TRNA-DIHYDROURIDINE(47) SYNTHASE [NAD(P)(+)]-LIKE"/>
    <property type="match status" value="1"/>
</dbReference>
<keyword evidence="6 12" id="KW-0819">tRNA processing</keyword>
<keyword evidence="8" id="KW-0694">RNA-binding</keyword>
<dbReference type="InterPro" id="IPR001269">
    <property type="entry name" value="DUS_fam"/>
</dbReference>
<evidence type="ECO:0000256" key="12">
    <source>
        <dbReference type="PIRNR" id="PIRNR006621"/>
    </source>
</evidence>
<dbReference type="InterPro" id="IPR018517">
    <property type="entry name" value="tRNA_hU_synthase_CS"/>
</dbReference>
<dbReference type="RefSeq" id="WP_349134743.1">
    <property type="nucleotide sequence ID" value="NZ_JBBMFF010000111.1"/>
</dbReference>
<dbReference type="GO" id="GO:0016491">
    <property type="term" value="F:oxidoreductase activity"/>
    <property type="evidence" value="ECO:0007669"/>
    <property type="project" value="UniProtKB-KW"/>
</dbReference>
<dbReference type="CDD" id="cd02801">
    <property type="entry name" value="DUS_like_FMN"/>
    <property type="match status" value="1"/>
</dbReference>